<dbReference type="STRING" id="490189.SAMN02927903_00347"/>
<feature type="transmembrane region" description="Helical" evidence="6">
    <location>
        <begin position="174"/>
        <end position="198"/>
    </location>
</feature>
<dbReference type="EMBL" id="FMVF01000002">
    <property type="protein sequence ID" value="SCX88515.1"/>
    <property type="molecule type" value="Genomic_DNA"/>
</dbReference>
<feature type="transmembrane region" description="Helical" evidence="6">
    <location>
        <begin position="39"/>
        <end position="56"/>
    </location>
</feature>
<dbReference type="AlphaFoldDB" id="A0A1G5BEC1"/>
<reference evidence="7 8" key="1">
    <citation type="submission" date="2016-10" db="EMBL/GenBank/DDBJ databases">
        <authorList>
            <person name="de Groot N.N."/>
        </authorList>
    </citation>
    <scope>NUCLEOTIDE SEQUENCE [LARGE SCALE GENOMIC DNA]</scope>
    <source>
        <strain evidence="7 8">CGMCC 1.7031</strain>
    </source>
</reference>
<evidence type="ECO:0000256" key="2">
    <source>
        <dbReference type="ARBA" id="ARBA00007375"/>
    </source>
</evidence>
<feature type="transmembrane region" description="Helical" evidence="6">
    <location>
        <begin position="12"/>
        <end position="33"/>
    </location>
</feature>
<keyword evidence="8" id="KW-1185">Reference proteome</keyword>
<keyword evidence="3 6" id="KW-0812">Transmembrane</keyword>
<evidence type="ECO:0000256" key="6">
    <source>
        <dbReference type="SAM" id="Phobius"/>
    </source>
</evidence>
<keyword evidence="5 6" id="KW-0472">Membrane</keyword>
<dbReference type="OrthoDB" id="1376254at2"/>
<feature type="transmembrane region" description="Helical" evidence="6">
    <location>
        <begin position="63"/>
        <end position="81"/>
    </location>
</feature>
<feature type="transmembrane region" description="Helical" evidence="6">
    <location>
        <begin position="144"/>
        <end position="167"/>
    </location>
</feature>
<sequence>MKAVVESKSVRIWYRALAAAYFSVAVFEIVAEFLKEKPLIMATKPLLMPLMIVLYLHTSKRRNPYFVTALFFSWIANMLFVSTDFNYIITGTLFFTAYRVLVIFIVVRHIKIPGVIPLFIGCLPFLFIYLFTINLTYEEQQDGFWLFLLQGIFTIIFGGLSLGSYIFKSNRANTYLLISTMLFTFTQFLFVIRLFYTINIFQPLAMLLYVVGQFLLFKFLIIEEKKLAQNQN</sequence>
<feature type="transmembrane region" description="Helical" evidence="6">
    <location>
        <begin position="114"/>
        <end position="132"/>
    </location>
</feature>
<dbReference type="Proteomes" id="UP000199354">
    <property type="component" value="Unassembled WGS sequence"/>
</dbReference>
<dbReference type="GO" id="GO:0016020">
    <property type="term" value="C:membrane"/>
    <property type="evidence" value="ECO:0007669"/>
    <property type="project" value="UniProtKB-SubCell"/>
</dbReference>
<organism evidence="7 8">
    <name type="scientific">Flavobacterium caeni</name>
    <dbReference type="NCBI Taxonomy" id="490189"/>
    <lineage>
        <taxon>Bacteria</taxon>
        <taxon>Pseudomonadati</taxon>
        <taxon>Bacteroidota</taxon>
        <taxon>Flavobacteriia</taxon>
        <taxon>Flavobacteriales</taxon>
        <taxon>Flavobacteriaceae</taxon>
        <taxon>Flavobacterium</taxon>
    </lineage>
</organism>
<comment type="similarity">
    <text evidence="2">Belongs to the TMEM86 family.</text>
</comment>
<feature type="transmembrane region" description="Helical" evidence="6">
    <location>
        <begin position="204"/>
        <end position="222"/>
    </location>
</feature>
<accession>A0A1G5BEC1</accession>
<evidence type="ECO:0000256" key="5">
    <source>
        <dbReference type="ARBA" id="ARBA00023136"/>
    </source>
</evidence>
<keyword evidence="4 6" id="KW-1133">Transmembrane helix</keyword>
<comment type="subcellular location">
    <subcellularLocation>
        <location evidence="1">Membrane</location>
        <topology evidence="1">Multi-pass membrane protein</topology>
    </subcellularLocation>
</comment>
<protein>
    <submittedName>
        <fullName evidence="7">YhhN-like protein</fullName>
    </submittedName>
</protein>
<evidence type="ECO:0000256" key="1">
    <source>
        <dbReference type="ARBA" id="ARBA00004141"/>
    </source>
</evidence>
<dbReference type="Pfam" id="PF07947">
    <property type="entry name" value="YhhN"/>
    <property type="match status" value="1"/>
</dbReference>
<name>A0A1G5BEC1_9FLAO</name>
<feature type="transmembrane region" description="Helical" evidence="6">
    <location>
        <begin position="87"/>
        <end position="107"/>
    </location>
</feature>
<dbReference type="InterPro" id="IPR012506">
    <property type="entry name" value="TMEM86B-like"/>
</dbReference>
<evidence type="ECO:0000256" key="3">
    <source>
        <dbReference type="ARBA" id="ARBA00022692"/>
    </source>
</evidence>
<proteinExistence type="inferred from homology"/>
<evidence type="ECO:0000313" key="8">
    <source>
        <dbReference type="Proteomes" id="UP000199354"/>
    </source>
</evidence>
<evidence type="ECO:0000313" key="7">
    <source>
        <dbReference type="EMBL" id="SCX88515.1"/>
    </source>
</evidence>
<dbReference type="RefSeq" id="WP_091140565.1">
    <property type="nucleotide sequence ID" value="NZ_FMVF01000002.1"/>
</dbReference>
<evidence type="ECO:0000256" key="4">
    <source>
        <dbReference type="ARBA" id="ARBA00022989"/>
    </source>
</evidence>
<gene>
    <name evidence="7" type="ORF">SAMN02927903_00347</name>
</gene>